<accession>A0AA91Q546</accession>
<comment type="similarity">
    <text evidence="2">Belongs to the lipid-translocating exporter (LTE) (TC 9.A.26.1) family.</text>
</comment>
<feature type="transmembrane region" description="Helical" evidence="6">
    <location>
        <begin position="60"/>
        <end position="78"/>
    </location>
</feature>
<dbReference type="InterPro" id="IPR007568">
    <property type="entry name" value="RTA1"/>
</dbReference>
<dbReference type="PANTHER" id="PTHR31465">
    <property type="entry name" value="PROTEIN RTA1-RELATED"/>
    <property type="match status" value="1"/>
</dbReference>
<sequence length="321" mass="35972">MSNNTTSSSTYTWKAYQYTPSKVLAIVAVVLFIVATLVTFVQFIRALVKAPANTGARRRICSMIPFILGGLFEVIGYIGRAASHNDTQALGPYIIQAILLLVAPALFAATIYMTLARIIVQLNAQHQSVIRVNWLTKIFVVGDVLSFVLQGGGGGAQSGGSLDMVHLGEKLIIVGLFIQIAFFGLFIIALTIFQVRIMRNPTPLSLSLRTFPSRRRNWQMVIVTLSTCSVLIFIRSIVRLIEYLQGNDGYVISHEVFLYTLDGLLMWITMLIFIFEDIGMYYAQSARQEMNVNFYEMSEDISDSNKYYMGNVNFPNQRTNL</sequence>
<evidence type="ECO:0000256" key="6">
    <source>
        <dbReference type="SAM" id="Phobius"/>
    </source>
</evidence>
<evidence type="ECO:0000256" key="3">
    <source>
        <dbReference type="ARBA" id="ARBA00022692"/>
    </source>
</evidence>
<name>A0AA91Q546_CLALS</name>
<evidence type="ECO:0000256" key="5">
    <source>
        <dbReference type="ARBA" id="ARBA00023136"/>
    </source>
</evidence>
<reference evidence="7 8" key="1">
    <citation type="submission" date="2017-04" db="EMBL/GenBank/DDBJ databases">
        <title>Draft genome of the yeast Clavispora lusitaniae type strain CBS 6936.</title>
        <authorList>
            <person name="Durrens P."/>
            <person name="Klopp C."/>
            <person name="Biteau N."/>
            <person name="Fitton-Ouhabi V."/>
            <person name="Dementhon K."/>
            <person name="Accoceberry I."/>
            <person name="Sherman D.J."/>
            <person name="Noel T."/>
        </authorList>
    </citation>
    <scope>NUCLEOTIDE SEQUENCE [LARGE SCALE GENOMIC DNA]</scope>
    <source>
        <strain evidence="7 8">CBS 6936</strain>
    </source>
</reference>
<evidence type="ECO:0000256" key="2">
    <source>
        <dbReference type="ARBA" id="ARBA00009969"/>
    </source>
</evidence>
<evidence type="ECO:0000313" key="7">
    <source>
        <dbReference type="EMBL" id="OVF11429.1"/>
    </source>
</evidence>
<keyword evidence="4 6" id="KW-1133">Transmembrane helix</keyword>
<feature type="transmembrane region" description="Helical" evidence="6">
    <location>
        <begin position="132"/>
        <end position="151"/>
    </location>
</feature>
<evidence type="ECO:0000313" key="8">
    <source>
        <dbReference type="Proteomes" id="UP000195602"/>
    </source>
</evidence>
<feature type="transmembrane region" description="Helical" evidence="6">
    <location>
        <begin position="23"/>
        <end position="48"/>
    </location>
</feature>
<organism evidence="7 8">
    <name type="scientific">Clavispora lusitaniae</name>
    <name type="common">Candida lusitaniae</name>
    <dbReference type="NCBI Taxonomy" id="36911"/>
    <lineage>
        <taxon>Eukaryota</taxon>
        <taxon>Fungi</taxon>
        <taxon>Dikarya</taxon>
        <taxon>Ascomycota</taxon>
        <taxon>Saccharomycotina</taxon>
        <taxon>Pichiomycetes</taxon>
        <taxon>Metschnikowiaceae</taxon>
        <taxon>Clavispora</taxon>
    </lineage>
</organism>
<dbReference type="AlphaFoldDB" id="A0AA91Q546"/>
<feature type="transmembrane region" description="Helical" evidence="6">
    <location>
        <begin position="257"/>
        <end position="275"/>
    </location>
</feature>
<comment type="caution">
    <text evidence="7">The sequence shown here is derived from an EMBL/GenBank/DDBJ whole genome shotgun (WGS) entry which is preliminary data.</text>
</comment>
<proteinExistence type="inferred from homology"/>
<feature type="transmembrane region" description="Helical" evidence="6">
    <location>
        <begin position="93"/>
        <end position="120"/>
    </location>
</feature>
<keyword evidence="3 6" id="KW-0812">Transmembrane</keyword>
<feature type="transmembrane region" description="Helical" evidence="6">
    <location>
        <begin position="171"/>
        <end position="197"/>
    </location>
</feature>
<evidence type="ECO:0000256" key="4">
    <source>
        <dbReference type="ARBA" id="ARBA00022989"/>
    </source>
</evidence>
<keyword evidence="5 6" id="KW-0472">Membrane</keyword>
<dbReference type="GO" id="GO:0016020">
    <property type="term" value="C:membrane"/>
    <property type="evidence" value="ECO:0007669"/>
    <property type="project" value="UniProtKB-SubCell"/>
</dbReference>
<dbReference type="EMBL" id="LYUB02000001">
    <property type="protein sequence ID" value="OVF11429.1"/>
    <property type="molecule type" value="Genomic_DNA"/>
</dbReference>
<dbReference type="KEGG" id="clus:A9F13_01g09449"/>
<dbReference type="Proteomes" id="UP000195602">
    <property type="component" value="Unassembled WGS sequence"/>
</dbReference>
<comment type="subcellular location">
    <subcellularLocation>
        <location evidence="1">Membrane</location>
        <topology evidence="1">Multi-pass membrane protein</topology>
    </subcellularLocation>
</comment>
<dbReference type="Pfam" id="PF04479">
    <property type="entry name" value="RTA1"/>
    <property type="match status" value="1"/>
</dbReference>
<dbReference type="PANTHER" id="PTHR31465:SF1">
    <property type="entry name" value="PROTEIN RTA1-RELATED"/>
    <property type="match status" value="1"/>
</dbReference>
<feature type="transmembrane region" description="Helical" evidence="6">
    <location>
        <begin position="218"/>
        <end position="237"/>
    </location>
</feature>
<evidence type="ECO:0000256" key="1">
    <source>
        <dbReference type="ARBA" id="ARBA00004141"/>
    </source>
</evidence>
<gene>
    <name evidence="7" type="ORF">A9F13_01g09449</name>
</gene>
<protein>
    <submittedName>
        <fullName evidence="7">Phospholipid-translocating ATPase</fullName>
    </submittedName>
</protein>